<dbReference type="GO" id="GO:0016020">
    <property type="term" value="C:membrane"/>
    <property type="evidence" value="ECO:0007669"/>
    <property type="project" value="TreeGrafter"/>
</dbReference>
<dbReference type="GO" id="GO:0016491">
    <property type="term" value="F:oxidoreductase activity"/>
    <property type="evidence" value="ECO:0007669"/>
    <property type="project" value="UniProtKB-KW"/>
</dbReference>
<dbReference type="EMBL" id="UEYP01000001">
    <property type="protein sequence ID" value="SSC65902.1"/>
    <property type="molecule type" value="Genomic_DNA"/>
</dbReference>
<comment type="similarity">
    <text evidence="1">Belongs to the short-chain dehydrogenases/reductases (SDR) family.</text>
</comment>
<reference evidence="4" key="1">
    <citation type="submission" date="2018-07" db="EMBL/GenBank/DDBJ databases">
        <authorList>
            <person name="Peiro R."/>
            <person name="Begona"/>
            <person name="Cbmso G."/>
            <person name="Lopez M."/>
            <person name="Gonzalez S."/>
        </authorList>
    </citation>
    <scope>NUCLEOTIDE SEQUENCE [LARGE SCALE GENOMIC DNA]</scope>
</reference>
<dbReference type="PRINTS" id="PR00081">
    <property type="entry name" value="GDHRDH"/>
</dbReference>
<dbReference type="SUPFAM" id="SSF51735">
    <property type="entry name" value="NAD(P)-binding Rossmann-fold domains"/>
    <property type="match status" value="1"/>
</dbReference>
<dbReference type="OrthoDB" id="335726at2"/>
<dbReference type="PANTHER" id="PTHR44196">
    <property type="entry name" value="DEHYDROGENASE/REDUCTASE SDR FAMILY MEMBER 7B"/>
    <property type="match status" value="1"/>
</dbReference>
<proteinExistence type="inferred from homology"/>
<organism evidence="3 4">
    <name type="scientific">Ciceribacter selenitireducens ATCC BAA-1503</name>
    <dbReference type="NCBI Taxonomy" id="1336235"/>
    <lineage>
        <taxon>Bacteria</taxon>
        <taxon>Pseudomonadati</taxon>
        <taxon>Pseudomonadota</taxon>
        <taxon>Alphaproteobacteria</taxon>
        <taxon>Hyphomicrobiales</taxon>
        <taxon>Rhizobiaceae</taxon>
        <taxon>Ciceribacter</taxon>
    </lineage>
</organism>
<keyword evidence="4" id="KW-1185">Reference proteome</keyword>
<sequence>METISTTRRADASQTAPRRIAWITGASSGIGRALALRLARDGWTIAVSARSADELASLAAESDGRIVAFPLDVTGKAAIDQTVQAIEDRLGSIDLAVFAAGTYFRDYAVDFDSARFRTMVELNLIGTAQCLEKIMPAMIARRSGQIAVVASVSGYVGLPGAASYGATKAALNVMCEALYPELRSHGVKLSIVNPGFVDTPLTRKNDFPMPFLISAEEAAETIADGLAAGKYEIVFPWKMAVAMKLLHMLPARLRFALTRRMLRPQA</sequence>
<protein>
    <recommendedName>
        <fullName evidence="5">Oxidoreductase</fullName>
    </recommendedName>
</protein>
<dbReference type="RefSeq" id="WP_115668919.1">
    <property type="nucleotide sequence ID" value="NZ_UEYP01000001.1"/>
</dbReference>
<dbReference type="STRING" id="1336235.GCA_000518785_03296"/>
<dbReference type="Gene3D" id="3.40.50.720">
    <property type="entry name" value="NAD(P)-binding Rossmann-like Domain"/>
    <property type="match status" value="1"/>
</dbReference>
<dbReference type="AlphaFoldDB" id="A0A376ADK3"/>
<name>A0A376ADK3_9HYPH</name>
<keyword evidence="2" id="KW-0560">Oxidoreductase</keyword>
<dbReference type="PANTHER" id="PTHR44196:SF1">
    <property type="entry name" value="DEHYDROGENASE_REDUCTASE SDR FAMILY MEMBER 7B"/>
    <property type="match status" value="1"/>
</dbReference>
<evidence type="ECO:0008006" key="5">
    <source>
        <dbReference type="Google" id="ProtNLM"/>
    </source>
</evidence>
<dbReference type="Pfam" id="PF00106">
    <property type="entry name" value="adh_short"/>
    <property type="match status" value="1"/>
</dbReference>
<evidence type="ECO:0000313" key="3">
    <source>
        <dbReference type="EMBL" id="SSC65902.1"/>
    </source>
</evidence>
<dbReference type="InterPro" id="IPR002347">
    <property type="entry name" value="SDR_fam"/>
</dbReference>
<evidence type="ECO:0000256" key="2">
    <source>
        <dbReference type="ARBA" id="ARBA00023002"/>
    </source>
</evidence>
<dbReference type="Proteomes" id="UP000254764">
    <property type="component" value="Unassembled WGS sequence"/>
</dbReference>
<gene>
    <name evidence="3" type="ORF">RHIZ70_1610</name>
</gene>
<evidence type="ECO:0000256" key="1">
    <source>
        <dbReference type="ARBA" id="ARBA00006484"/>
    </source>
</evidence>
<evidence type="ECO:0000313" key="4">
    <source>
        <dbReference type="Proteomes" id="UP000254764"/>
    </source>
</evidence>
<accession>A0A376ADK3</accession>
<dbReference type="InterPro" id="IPR036291">
    <property type="entry name" value="NAD(P)-bd_dom_sf"/>
</dbReference>